<dbReference type="Pfam" id="PF13671">
    <property type="entry name" value="AAA_33"/>
    <property type="match status" value="1"/>
</dbReference>
<protein>
    <recommendedName>
        <fullName evidence="1">Aminoglycoside phosphotransferase domain-containing protein</fullName>
    </recommendedName>
</protein>
<dbReference type="OrthoDB" id="9810277at2"/>
<comment type="caution">
    <text evidence="2">The sequence shown here is derived from an EMBL/GenBank/DDBJ whole genome shotgun (WGS) entry which is preliminary data.</text>
</comment>
<dbReference type="PANTHER" id="PTHR43883">
    <property type="entry name" value="SLR0207 PROTEIN"/>
    <property type="match status" value="1"/>
</dbReference>
<dbReference type="Gene3D" id="3.40.50.300">
    <property type="entry name" value="P-loop containing nucleotide triphosphate hydrolases"/>
    <property type="match status" value="1"/>
</dbReference>
<keyword evidence="3" id="KW-1185">Reference proteome</keyword>
<reference evidence="2 3" key="1">
    <citation type="submission" date="2017-11" db="EMBL/GenBank/DDBJ databases">
        <title>Draft genome sequence of Rhizobiales bacterium SY3-13.</title>
        <authorList>
            <person name="Sun C."/>
        </authorList>
    </citation>
    <scope>NUCLEOTIDE SEQUENCE [LARGE SCALE GENOMIC DNA]</scope>
    <source>
        <strain evidence="2 3">SY3-13</strain>
    </source>
</reference>
<dbReference type="InterPro" id="IPR027417">
    <property type="entry name" value="P-loop_NTPase"/>
</dbReference>
<dbReference type="AlphaFoldDB" id="A0A2M9FWF0"/>
<dbReference type="InterPro" id="IPR002575">
    <property type="entry name" value="Aminoglycoside_PTrfase"/>
</dbReference>
<evidence type="ECO:0000313" key="2">
    <source>
        <dbReference type="EMBL" id="PJK27782.1"/>
    </source>
</evidence>
<dbReference type="EMBL" id="PHIG01000054">
    <property type="protein sequence ID" value="PJK27782.1"/>
    <property type="molecule type" value="Genomic_DNA"/>
</dbReference>
<dbReference type="Pfam" id="PF01636">
    <property type="entry name" value="APH"/>
    <property type="match status" value="1"/>
</dbReference>
<dbReference type="SUPFAM" id="SSF52540">
    <property type="entry name" value="P-loop containing nucleoside triphosphate hydrolases"/>
    <property type="match status" value="1"/>
</dbReference>
<dbReference type="SUPFAM" id="SSF56112">
    <property type="entry name" value="Protein kinase-like (PK-like)"/>
    <property type="match status" value="1"/>
</dbReference>
<accession>A0A2M9FWF0</accession>
<name>A0A2M9FWF0_9PROT</name>
<feature type="domain" description="Aminoglycoside phosphotransferase" evidence="1">
    <location>
        <begin position="122"/>
        <end position="298"/>
    </location>
</feature>
<gene>
    <name evidence="2" type="ORF">CVT23_20085</name>
</gene>
<dbReference type="InterPro" id="IPR052732">
    <property type="entry name" value="Cell-binding_unc_protein"/>
</dbReference>
<dbReference type="Proteomes" id="UP000229498">
    <property type="component" value="Unassembled WGS sequence"/>
</dbReference>
<sequence>MCVTYLSAHKASGGSTAVAEDETQDEARRLLADPATHGGGKVEVVETHANVIFLGPELAFKMKKAVRYPYLDYGTPERRRRFCEAEVEINRRTAPEIYIDAVPLTRERGGALALDGAGEPVEWVVRMKRFDDGKLLDRLARRGELTDRICRDASDVIFDFHQQSETRAGRDAAADMAAVADGNIAELRRHGEAVFEDRAIDLLEERTRQAIESGRSLLRQRAAGGAVRHVHGDLHLRNIVLLDGRPTLFDAIEFDPGLSDIDVLYDLAFLLMDLLHRDLKREANLVMNRYLARGGDYRGVGLLPLYLSLRAGIRAHTTASAAKGPGDREKAGEAQAYLDLALAMLEPDHPRAVAIGGASGTGKSTAAAMLAPTLGEAAGAVHLRSDVIRKRLKGRRPEEKLGESAYSSAVSRRVFHTLAEEARTVIEAGRPVVVDAVFGHARNIDPLSAALAVEGVSLEGFWLDADPAILRERVGGRRDDASDADERVLAKQLGNLERPAGWRLIDASGSPEDTVALIRAALNEDNSGAPQGRSRL</sequence>
<evidence type="ECO:0000259" key="1">
    <source>
        <dbReference type="Pfam" id="PF01636"/>
    </source>
</evidence>
<proteinExistence type="predicted"/>
<evidence type="ECO:0000313" key="3">
    <source>
        <dbReference type="Proteomes" id="UP000229498"/>
    </source>
</evidence>
<dbReference type="InterPro" id="IPR011009">
    <property type="entry name" value="Kinase-like_dom_sf"/>
</dbReference>
<organism evidence="2 3">
    <name type="scientific">Minwuia thermotolerans</name>
    <dbReference type="NCBI Taxonomy" id="2056226"/>
    <lineage>
        <taxon>Bacteria</taxon>
        <taxon>Pseudomonadati</taxon>
        <taxon>Pseudomonadota</taxon>
        <taxon>Alphaproteobacteria</taxon>
        <taxon>Minwuiales</taxon>
        <taxon>Minwuiaceae</taxon>
        <taxon>Minwuia</taxon>
    </lineage>
</organism>
<dbReference type="PANTHER" id="PTHR43883:SF1">
    <property type="entry name" value="GLUCONOKINASE"/>
    <property type="match status" value="1"/>
</dbReference>